<dbReference type="GO" id="GO:0015174">
    <property type="term" value="F:basic amino acid transmembrane transporter activity"/>
    <property type="evidence" value="ECO:0007669"/>
    <property type="project" value="TreeGrafter"/>
</dbReference>
<evidence type="ECO:0000256" key="4">
    <source>
        <dbReference type="ARBA" id="ARBA00023136"/>
    </source>
</evidence>
<keyword evidence="2 6" id="KW-0812">Transmembrane</keyword>
<feature type="transmembrane region" description="Helical" evidence="6">
    <location>
        <begin position="150"/>
        <end position="176"/>
    </location>
</feature>
<feature type="transmembrane region" description="Helical" evidence="6">
    <location>
        <begin position="257"/>
        <end position="280"/>
    </location>
</feature>
<dbReference type="InterPro" id="IPR036259">
    <property type="entry name" value="MFS_trans_sf"/>
</dbReference>
<evidence type="ECO:0000313" key="9">
    <source>
        <dbReference type="Proteomes" id="UP000254937"/>
    </source>
</evidence>
<evidence type="ECO:0000313" key="8">
    <source>
        <dbReference type="EMBL" id="RDK40376.1"/>
    </source>
</evidence>
<evidence type="ECO:0000256" key="1">
    <source>
        <dbReference type="ARBA" id="ARBA00004141"/>
    </source>
</evidence>
<dbReference type="SUPFAM" id="SSF103473">
    <property type="entry name" value="MFS general substrate transporter"/>
    <property type="match status" value="1"/>
</dbReference>
<reference evidence="8 9" key="1">
    <citation type="submission" date="2018-07" db="EMBL/GenBank/DDBJ databases">
        <title>Section-level genome sequencing of Aspergillus section Nigri to investigate inter- and intra-species variation.</title>
        <authorList>
            <consortium name="DOE Joint Genome Institute"/>
            <person name="Vesth T.C."/>
            <person name="Nybo J.L."/>
            <person name="Theobald S."/>
            <person name="Frisvad J.C."/>
            <person name="Larsen T.O."/>
            <person name="Nielsen K.F."/>
            <person name="Hoof J.B."/>
            <person name="Brandl J."/>
            <person name="Salamov A."/>
            <person name="Riley R."/>
            <person name="Gladden J.M."/>
            <person name="Phatale P."/>
            <person name="Nielsen M.T."/>
            <person name="Lyhne E.K."/>
            <person name="Kogle M.E."/>
            <person name="Strasser K."/>
            <person name="McDonnell E."/>
            <person name="Barry K."/>
            <person name="Clum A."/>
            <person name="Chen C."/>
            <person name="Nolan M."/>
            <person name="Sandor L."/>
            <person name="Kuo A."/>
            <person name="Lipzen A."/>
            <person name="Hainaut M."/>
            <person name="Drula E."/>
            <person name="Tsang A."/>
            <person name="Magnuson J.K."/>
            <person name="Henrissat B."/>
            <person name="Wiebenga A."/>
            <person name="Simmons B.A."/>
            <person name="Makela M.R."/>
            <person name="De vries R.P."/>
            <person name="Grigoriev I.V."/>
            <person name="Mortensen U.H."/>
            <person name="Baker S.E."/>
            <person name="Andersen M.R."/>
        </authorList>
    </citation>
    <scope>NUCLEOTIDE SEQUENCE [LARGE SCALE GENOMIC DNA]</scope>
    <source>
        <strain evidence="8 9">ATCC 13157</strain>
    </source>
</reference>
<feature type="transmembrane region" description="Helical" evidence="6">
    <location>
        <begin position="111"/>
        <end position="130"/>
    </location>
</feature>
<evidence type="ECO:0000256" key="2">
    <source>
        <dbReference type="ARBA" id="ARBA00022692"/>
    </source>
</evidence>
<dbReference type="PROSITE" id="PS50850">
    <property type="entry name" value="MFS"/>
    <property type="match status" value="1"/>
</dbReference>
<keyword evidence="4 6" id="KW-0472">Membrane</keyword>
<dbReference type="Pfam" id="PF07690">
    <property type="entry name" value="MFS_1"/>
    <property type="match status" value="1"/>
</dbReference>
<dbReference type="GO" id="GO:0000329">
    <property type="term" value="C:fungal-type vacuole membrane"/>
    <property type="evidence" value="ECO:0007669"/>
    <property type="project" value="TreeGrafter"/>
</dbReference>
<feature type="domain" description="Major facilitator superfamily (MFS) profile" evidence="7">
    <location>
        <begin position="37"/>
        <end position="500"/>
    </location>
</feature>
<dbReference type="InterPro" id="IPR011701">
    <property type="entry name" value="MFS"/>
</dbReference>
<keyword evidence="3 6" id="KW-1133">Transmembrane helix</keyword>
<proteinExistence type="predicted"/>
<name>A0A370PDW5_ASPPH</name>
<feature type="region of interest" description="Disordered" evidence="5">
    <location>
        <begin position="1"/>
        <end position="30"/>
    </location>
</feature>
<accession>A0A370PDW5</accession>
<dbReference type="Proteomes" id="UP000254937">
    <property type="component" value="Unassembled WGS sequence"/>
</dbReference>
<evidence type="ECO:0000259" key="7">
    <source>
        <dbReference type="PROSITE" id="PS50850"/>
    </source>
</evidence>
<evidence type="ECO:0000256" key="5">
    <source>
        <dbReference type="SAM" id="MobiDB-lite"/>
    </source>
</evidence>
<organism evidence="8 9">
    <name type="scientific">Aspergillus phoenicis ATCC 13157</name>
    <dbReference type="NCBI Taxonomy" id="1353007"/>
    <lineage>
        <taxon>Eukaryota</taxon>
        <taxon>Fungi</taxon>
        <taxon>Dikarya</taxon>
        <taxon>Ascomycota</taxon>
        <taxon>Pezizomycotina</taxon>
        <taxon>Eurotiomycetes</taxon>
        <taxon>Eurotiomycetidae</taxon>
        <taxon>Eurotiales</taxon>
        <taxon>Aspergillaceae</taxon>
        <taxon>Aspergillus</taxon>
    </lineage>
</organism>
<feature type="transmembrane region" description="Helical" evidence="6">
    <location>
        <begin position="381"/>
        <end position="400"/>
    </location>
</feature>
<protein>
    <submittedName>
        <fullName evidence="8">MFS general substrate transporter</fullName>
    </submittedName>
</protein>
<dbReference type="Gene3D" id="1.20.1250.20">
    <property type="entry name" value="MFS general substrate transporter like domains"/>
    <property type="match status" value="1"/>
</dbReference>
<comment type="subcellular location">
    <subcellularLocation>
        <location evidence="1">Membrane</location>
        <topology evidence="1">Multi-pass membrane protein</topology>
    </subcellularLocation>
</comment>
<evidence type="ECO:0000256" key="6">
    <source>
        <dbReference type="SAM" id="Phobius"/>
    </source>
</evidence>
<dbReference type="AlphaFoldDB" id="A0A370PDW5"/>
<sequence>MASDETTRLLPGPGDEQPCDRGESETRGSISGGTGLAIFIAYLGSSTPALSQTIADTNESLVIATYDIIASEFHELSKASWLVTGYNLGYCIALPVYGTLADILGRQRSMLLGYLVFALGCLIRWVGRNWSDQYVTDSSSSLSNSMNQLIAGRIISGVGSSGMVVMISIIITDLAAPSEVALLRSYTNVVNMLGRGAGAPLGRVIVNSLGWRWAFTGRLPLIVLCLFLSRVQFPTKPRAATPAAETSNIEKLKRLDYFGIFSFAAAVFTLLLALTAAGTIDRKLSTVYALLGMCTLATVVFICHECLWAAKPLVPLRLVTKGVGQYWLVQVVLFSGRCGVRQMQEEGATLFLVLSTMALAVGSIISGFSIKRTKRYKKMSLASAAISIVASTLLFFSWHFDRPVWETLLVIPMSTPIGIIISGEFIGMTGRAPQEDMASCVGAYYLSQQLGVILGGSIAPLLVRMGFMRDIAGKFGQRTPEIARQVLSDARFVDTLPEGMQAVVRSSLQYGYQFIPGSFCHGDSGVVFAQLDIYAGGEVGLRITGLAMLVRDTTVGNSTRFKAS</sequence>
<dbReference type="PANTHER" id="PTHR23501:SF33">
    <property type="entry name" value="MAJOR FACILITATOR SUPERFAMILY (MFS) PROFILE DOMAIN-CONTAINING PROTEIN"/>
    <property type="match status" value="1"/>
</dbReference>
<gene>
    <name evidence="8" type="ORF">M752DRAFT_218696</name>
</gene>
<evidence type="ECO:0000256" key="3">
    <source>
        <dbReference type="ARBA" id="ARBA00022989"/>
    </source>
</evidence>
<dbReference type="PANTHER" id="PTHR23501">
    <property type="entry name" value="MAJOR FACILITATOR SUPERFAMILY"/>
    <property type="match status" value="1"/>
</dbReference>
<feature type="transmembrane region" description="Helical" evidence="6">
    <location>
        <begin position="443"/>
        <end position="463"/>
    </location>
</feature>
<keyword evidence="9" id="KW-1185">Reference proteome</keyword>
<dbReference type="EMBL" id="KZ851858">
    <property type="protein sequence ID" value="RDK40376.1"/>
    <property type="molecule type" value="Genomic_DNA"/>
</dbReference>
<feature type="transmembrane region" description="Helical" evidence="6">
    <location>
        <begin position="350"/>
        <end position="369"/>
    </location>
</feature>
<dbReference type="InterPro" id="IPR020846">
    <property type="entry name" value="MFS_dom"/>
</dbReference>
<feature type="transmembrane region" description="Helical" evidence="6">
    <location>
        <begin position="287"/>
        <end position="310"/>
    </location>
</feature>